<dbReference type="AlphaFoldDB" id="A0A4Z0YSX1"/>
<keyword evidence="4" id="KW-1185">Reference proteome</keyword>
<evidence type="ECO:0000256" key="1">
    <source>
        <dbReference type="SAM" id="Coils"/>
    </source>
</evidence>
<dbReference type="OrthoDB" id="4778253at2759"/>
<feature type="compositionally biased region" description="Polar residues" evidence="2">
    <location>
        <begin position="1"/>
        <end position="31"/>
    </location>
</feature>
<name>A0A4Z0YSX1_9PEZI</name>
<feature type="region of interest" description="Disordered" evidence="2">
    <location>
        <begin position="1"/>
        <end position="78"/>
    </location>
</feature>
<proteinExistence type="predicted"/>
<dbReference type="STRING" id="37992.A0A4Z0YSX1"/>
<organism evidence="3 4">
    <name type="scientific">Xylaria hypoxylon</name>
    <dbReference type="NCBI Taxonomy" id="37992"/>
    <lineage>
        <taxon>Eukaryota</taxon>
        <taxon>Fungi</taxon>
        <taxon>Dikarya</taxon>
        <taxon>Ascomycota</taxon>
        <taxon>Pezizomycotina</taxon>
        <taxon>Sordariomycetes</taxon>
        <taxon>Xylariomycetidae</taxon>
        <taxon>Xylariales</taxon>
        <taxon>Xylariaceae</taxon>
        <taxon>Xylaria</taxon>
    </lineage>
</organism>
<feature type="coiled-coil region" evidence="1">
    <location>
        <begin position="293"/>
        <end position="463"/>
    </location>
</feature>
<evidence type="ECO:0000256" key="2">
    <source>
        <dbReference type="SAM" id="MobiDB-lite"/>
    </source>
</evidence>
<gene>
    <name evidence="3" type="ORF">E0Z10_g6573</name>
</gene>
<dbReference type="Proteomes" id="UP000297716">
    <property type="component" value="Unassembled WGS sequence"/>
</dbReference>
<comment type="caution">
    <text evidence="3">The sequence shown here is derived from an EMBL/GenBank/DDBJ whole genome shotgun (WGS) entry which is preliminary data.</text>
</comment>
<accession>A0A4Z0YSX1</accession>
<evidence type="ECO:0000313" key="4">
    <source>
        <dbReference type="Proteomes" id="UP000297716"/>
    </source>
</evidence>
<reference evidence="3 4" key="1">
    <citation type="submission" date="2019-03" db="EMBL/GenBank/DDBJ databases">
        <title>Draft genome sequence of Xylaria hypoxylon DSM 108379, a ubiquitous saprotrophic-parasitic fungi on hardwood.</title>
        <authorList>
            <person name="Buettner E."/>
            <person name="Leonhardt S."/>
            <person name="Gebauer A.M."/>
            <person name="Liers C."/>
            <person name="Hofrichter M."/>
            <person name="Kellner H."/>
        </authorList>
    </citation>
    <scope>NUCLEOTIDE SEQUENCE [LARGE SCALE GENOMIC DNA]</scope>
    <source>
        <strain evidence="3 4">DSM 108379</strain>
    </source>
</reference>
<feature type="coiled-coil region" evidence="1">
    <location>
        <begin position="150"/>
        <end position="240"/>
    </location>
</feature>
<dbReference type="Gene3D" id="1.10.287.1490">
    <property type="match status" value="1"/>
</dbReference>
<evidence type="ECO:0000313" key="3">
    <source>
        <dbReference type="EMBL" id="TGJ82195.1"/>
    </source>
</evidence>
<dbReference type="EMBL" id="SKBN01000138">
    <property type="protein sequence ID" value="TGJ82195.1"/>
    <property type="molecule type" value="Genomic_DNA"/>
</dbReference>
<feature type="compositionally biased region" description="Basic residues" evidence="2">
    <location>
        <begin position="52"/>
        <end position="68"/>
    </location>
</feature>
<keyword evidence="1" id="KW-0175">Coiled coil</keyword>
<sequence length="504" mass="57654">MANNTTIKGDNESSPSKCFSGTSDIHPSIGTNFDPIVLDDDSSDDTAQKKGNMARKKRQSPRHKRRRIPSGADDTNRAFTPARRFTDIIQPEPAHEEVTRLNDKMASLQAENLKLESARSESTRITNKMADEIATLNTTLVTMKTLVEEHEVLKLRFEESETKVSKLREELEHSRGQNVEATETRESVQRELMAQRQLGQAQETELAETKNALRDSRKYLQTAQNQAALATQHLKKAREERFETTLEVSTLLVDRSKLFNELAKVRQDCAIIPTLRFNLMATDIDLAATFEAFSQAQARGFELESRLQELETEKATLESRIVELETQQKEHERATGKLRYQLTEIECDKSTLEEENIKLVASNAEVEKKTKVLQSSINGMTKAYEAMKLQRDKLQHEMKEFTNEREQLYRRLKGLEEKCLELAGAVNTQTAELAVAKQDVSRLATARSDLEAAQQQVKEMEDHMARCPMAKHPKEFRDEFYRRLDRLDEDIEWVNNDLAANPLL</sequence>
<dbReference type="SUPFAM" id="SSF57997">
    <property type="entry name" value="Tropomyosin"/>
    <property type="match status" value="1"/>
</dbReference>
<protein>
    <submittedName>
        <fullName evidence="3">Uncharacterized protein</fullName>
    </submittedName>
</protein>